<protein>
    <submittedName>
        <fullName evidence="1">Uncharacterized protein</fullName>
    </submittedName>
</protein>
<accession>A0ABT3BW88</accession>
<reference evidence="1 2" key="1">
    <citation type="submission" date="2022-10" db="EMBL/GenBank/DDBJ databases">
        <title>Characterization of Pseudomonas capsici strains from pepper and tomato in Georgia.</title>
        <authorList>
            <person name="Zhao M."/>
            <person name="Dutta B."/>
        </authorList>
    </citation>
    <scope>NUCLEOTIDE SEQUENCE [LARGE SCALE GENOMIC DNA]</scope>
    <source>
        <strain evidence="1 2">Pc20-5</strain>
    </source>
</reference>
<gene>
    <name evidence="1" type="ORF">OH718_10990</name>
</gene>
<proteinExistence type="predicted"/>
<organism evidence="1 2">
    <name type="scientific">Pseudomonas capsici</name>
    <dbReference type="NCBI Taxonomy" id="2810614"/>
    <lineage>
        <taxon>Bacteria</taxon>
        <taxon>Pseudomonadati</taxon>
        <taxon>Pseudomonadota</taxon>
        <taxon>Gammaproteobacteria</taxon>
        <taxon>Pseudomonadales</taxon>
        <taxon>Pseudomonadaceae</taxon>
        <taxon>Pseudomonas</taxon>
    </lineage>
</organism>
<name>A0ABT3BW88_9PSED</name>
<evidence type="ECO:0000313" key="1">
    <source>
        <dbReference type="EMBL" id="MCV4377118.1"/>
    </source>
</evidence>
<sequence>MNGLKAGQLPLAYGEYAEPGQCGDLCNIHENVVAELLYFLDGFVIY</sequence>
<evidence type="ECO:0000313" key="2">
    <source>
        <dbReference type="Proteomes" id="UP001207294"/>
    </source>
</evidence>
<dbReference type="GeneID" id="93564198"/>
<comment type="caution">
    <text evidence="1">The sequence shown here is derived from an EMBL/GenBank/DDBJ whole genome shotgun (WGS) entry which is preliminary data.</text>
</comment>
<dbReference type="RefSeq" id="WP_206403245.1">
    <property type="nucleotide sequence ID" value="NZ_JAFGZD010000030.1"/>
</dbReference>
<keyword evidence="2" id="KW-1185">Reference proteome</keyword>
<dbReference type="EMBL" id="JAOXML010000007">
    <property type="protein sequence ID" value="MCV4377118.1"/>
    <property type="molecule type" value="Genomic_DNA"/>
</dbReference>
<dbReference type="Proteomes" id="UP001207294">
    <property type="component" value="Unassembled WGS sequence"/>
</dbReference>